<accession>A0AAD5DUE9</accession>
<dbReference type="EMBL" id="JADXDR010000078">
    <property type="protein sequence ID" value="KAI7840599.1"/>
    <property type="molecule type" value="Genomic_DNA"/>
</dbReference>
<dbReference type="Proteomes" id="UP001205105">
    <property type="component" value="Unassembled WGS sequence"/>
</dbReference>
<protein>
    <submittedName>
        <fullName evidence="2">Uncharacterized protein</fullName>
    </submittedName>
</protein>
<evidence type="ECO:0000313" key="3">
    <source>
        <dbReference type="Proteomes" id="UP001205105"/>
    </source>
</evidence>
<organism evidence="2 3">
    <name type="scientific">Chlorella ohadii</name>
    <dbReference type="NCBI Taxonomy" id="2649997"/>
    <lineage>
        <taxon>Eukaryota</taxon>
        <taxon>Viridiplantae</taxon>
        <taxon>Chlorophyta</taxon>
        <taxon>core chlorophytes</taxon>
        <taxon>Trebouxiophyceae</taxon>
        <taxon>Chlorellales</taxon>
        <taxon>Chlorellaceae</taxon>
        <taxon>Chlorella clade</taxon>
        <taxon>Chlorella</taxon>
    </lineage>
</organism>
<name>A0AAD5DUE9_9CHLO</name>
<dbReference type="AlphaFoldDB" id="A0AAD5DUE9"/>
<proteinExistence type="predicted"/>
<feature type="chain" id="PRO_5042152277" evidence="1">
    <location>
        <begin position="25"/>
        <end position="242"/>
    </location>
</feature>
<gene>
    <name evidence="2" type="ORF">COHA_005749</name>
</gene>
<feature type="signal peptide" evidence="1">
    <location>
        <begin position="1"/>
        <end position="24"/>
    </location>
</feature>
<keyword evidence="3" id="KW-1185">Reference proteome</keyword>
<comment type="caution">
    <text evidence="2">The sequence shown here is derived from an EMBL/GenBank/DDBJ whole genome shotgun (WGS) entry which is preliminary data.</text>
</comment>
<reference evidence="2" key="1">
    <citation type="submission" date="2020-11" db="EMBL/GenBank/DDBJ databases">
        <title>Chlorella ohadii genome sequencing and assembly.</title>
        <authorList>
            <person name="Murik O."/>
            <person name="Treves H."/>
            <person name="Kedem I."/>
            <person name="Shotland Y."/>
            <person name="Kaplan A."/>
        </authorList>
    </citation>
    <scope>NUCLEOTIDE SEQUENCE</scope>
    <source>
        <strain evidence="2">1</strain>
    </source>
</reference>
<evidence type="ECO:0000256" key="1">
    <source>
        <dbReference type="SAM" id="SignalP"/>
    </source>
</evidence>
<keyword evidence="1" id="KW-0732">Signal</keyword>
<sequence>MPRSAAALCLVACLLAAAAGAASAGAVAAEPRTWWHQSQSCPTFDGFLRTHLARDKYGWIEQRMHMLPRRRGVTLLLPVTAAISGPIFRQSPPILETTLDRLVKEVVLTRKFSSAGEMAIAGSARTLSGSRVLFRLDGANRLIVQFEGWAGTQAVVEPIPITLPTSKGHEGVTMFALKPVDPPTAPAVATQPNGRRRLTKVINSCSGDPCPAYSTAPCSCGAKCTSMGGAASGGTEIFWACG</sequence>
<evidence type="ECO:0000313" key="2">
    <source>
        <dbReference type="EMBL" id="KAI7840599.1"/>
    </source>
</evidence>